<gene>
    <name evidence="2" type="ORF">VW35_14720</name>
</gene>
<dbReference type="EMBL" id="LAJG01000025">
    <property type="protein sequence ID" value="KKB77409.1"/>
    <property type="molecule type" value="Genomic_DNA"/>
</dbReference>
<reference evidence="2 3" key="1">
    <citation type="submission" date="2015-03" db="EMBL/GenBank/DDBJ databases">
        <authorList>
            <person name="Hassan Y.I."/>
            <person name="Lepp D."/>
            <person name="Zhou T."/>
        </authorList>
    </citation>
    <scope>NUCLEOTIDE SEQUENCE [LARGE SCALE GENOMIC DNA]</scope>
    <source>
        <strain evidence="2 3">GH2-10</strain>
    </source>
</reference>
<comment type="caution">
    <text evidence="2">The sequence shown here is derived from an EMBL/GenBank/DDBJ whole genome shotgun (WGS) entry which is preliminary data.</text>
</comment>
<evidence type="ECO:0000313" key="2">
    <source>
        <dbReference type="EMBL" id="KKB77409.1"/>
    </source>
</evidence>
<dbReference type="OrthoDB" id="8481795at2"/>
<dbReference type="Proteomes" id="UP000033514">
    <property type="component" value="Unassembled WGS sequence"/>
</dbReference>
<keyword evidence="1" id="KW-0472">Membrane</keyword>
<keyword evidence="1" id="KW-1133">Transmembrane helix</keyword>
<protein>
    <recommendedName>
        <fullName evidence="4">DUF3311 domain-containing protein</fullName>
    </recommendedName>
</protein>
<dbReference type="RefSeq" id="WP_152662610.1">
    <property type="nucleotide sequence ID" value="NZ_LAJG01000025.1"/>
</dbReference>
<accession>A0A0F5L5B5</accession>
<dbReference type="AlphaFoldDB" id="A0A0F5L5B5"/>
<keyword evidence="3" id="KW-1185">Reference proteome</keyword>
<evidence type="ECO:0008006" key="4">
    <source>
        <dbReference type="Google" id="ProtNLM"/>
    </source>
</evidence>
<name>A0A0F5L5B5_9HYPH</name>
<dbReference type="STRING" id="361041.VW35_14720"/>
<feature type="transmembrane region" description="Helical" evidence="1">
    <location>
        <begin position="29"/>
        <end position="50"/>
    </location>
</feature>
<evidence type="ECO:0000256" key="1">
    <source>
        <dbReference type="SAM" id="Phobius"/>
    </source>
</evidence>
<evidence type="ECO:0000313" key="3">
    <source>
        <dbReference type="Proteomes" id="UP000033514"/>
    </source>
</evidence>
<sequence length="65" mass="7157">MFLLTAGGLLLLVPPLVHVFNHDIAVFGVPQIVFYLFGVWLALIAGTAWLTNRIPVEPRQEEGEG</sequence>
<keyword evidence="1" id="KW-0812">Transmembrane</keyword>
<dbReference type="PATRIC" id="fig|361041.3.peg.2334"/>
<proteinExistence type="predicted"/>
<organism evidence="2 3">
    <name type="scientific">Devosia soli</name>
    <dbReference type="NCBI Taxonomy" id="361041"/>
    <lineage>
        <taxon>Bacteria</taxon>
        <taxon>Pseudomonadati</taxon>
        <taxon>Pseudomonadota</taxon>
        <taxon>Alphaproteobacteria</taxon>
        <taxon>Hyphomicrobiales</taxon>
        <taxon>Devosiaceae</taxon>
        <taxon>Devosia</taxon>
    </lineage>
</organism>